<sequence length="232" mass="26524">MKIKQFRYSSDNNLAYLLYGDKTAMAIDGGAAEEILSFIETNDLTLKYVTNTHRHMDHTTGDKTLLDRSGAVFFDNDVIKNRAVELEGREIRVYHTPGHSSDSVTFHCGNFLITGDTLFNGKVGRCFSGDLKGFLNSVKFLKDLPGETIIYAGHDYVEEYMAFAKKLEPDNPYIERYIKKYDSAHVHSTLNEESRINPFLRFNDKKIISVLEKRGLPVGTEFERWESLMSIM</sequence>
<dbReference type="EMBL" id="JACNJD010000273">
    <property type="protein sequence ID" value="MBC8178328.1"/>
    <property type="molecule type" value="Genomic_DNA"/>
</dbReference>
<reference evidence="8 9" key="1">
    <citation type="submission" date="2020-08" db="EMBL/GenBank/DDBJ databases">
        <title>Bridging the membrane lipid divide: bacteria of the FCB group superphylum have the potential to synthesize archaeal ether lipids.</title>
        <authorList>
            <person name="Villanueva L."/>
            <person name="Von Meijenfeldt F.A.B."/>
            <person name="Westbye A.B."/>
            <person name="Yadav S."/>
            <person name="Hopmans E.C."/>
            <person name="Dutilh B.E."/>
            <person name="Sinninghe Damste J.S."/>
        </authorList>
    </citation>
    <scope>NUCLEOTIDE SEQUENCE [LARGE SCALE GENOMIC DNA]</scope>
    <source>
        <strain evidence="8">NIOZ-UU27</strain>
    </source>
</reference>
<comment type="caution">
    <text evidence="8">The sequence shown here is derived from an EMBL/GenBank/DDBJ whole genome shotgun (WGS) entry which is preliminary data.</text>
</comment>
<evidence type="ECO:0000256" key="5">
    <source>
        <dbReference type="ARBA" id="ARBA00022833"/>
    </source>
</evidence>
<dbReference type="InterPro" id="IPR036866">
    <property type="entry name" value="RibonucZ/Hydroxyglut_hydro"/>
</dbReference>
<evidence type="ECO:0000256" key="6">
    <source>
        <dbReference type="ARBA" id="ARBA00031044"/>
    </source>
</evidence>
<dbReference type="Pfam" id="PF00753">
    <property type="entry name" value="Lactamase_B"/>
    <property type="match status" value="2"/>
</dbReference>
<organism evidence="8 9">
    <name type="scientific">Candidatus Desulfacyla euxinica</name>
    <dbReference type="NCBI Taxonomy" id="2841693"/>
    <lineage>
        <taxon>Bacteria</taxon>
        <taxon>Deltaproteobacteria</taxon>
        <taxon>Candidatus Desulfacyla</taxon>
    </lineage>
</organism>
<dbReference type="Gene3D" id="3.60.15.10">
    <property type="entry name" value="Ribonuclease Z/Hydroxyacylglutathione hydrolase-like"/>
    <property type="match status" value="1"/>
</dbReference>
<dbReference type="InterPro" id="IPR050110">
    <property type="entry name" value="Glyoxalase_II_hydrolase"/>
</dbReference>
<dbReference type="GO" id="GO:0046872">
    <property type="term" value="F:metal ion binding"/>
    <property type="evidence" value="ECO:0007669"/>
    <property type="project" value="UniProtKB-KW"/>
</dbReference>
<comment type="pathway">
    <text evidence="1">Secondary metabolite metabolism; methylglyoxal degradation; (R)-lactate from methylglyoxal: step 2/2.</text>
</comment>
<dbReference type="AlphaFoldDB" id="A0A8J6T980"/>
<dbReference type="InterPro" id="IPR001279">
    <property type="entry name" value="Metallo-B-lactamas"/>
</dbReference>
<accession>A0A8J6T980</accession>
<dbReference type="SUPFAM" id="SSF56281">
    <property type="entry name" value="Metallo-hydrolase/oxidoreductase"/>
    <property type="match status" value="1"/>
</dbReference>
<dbReference type="PANTHER" id="PTHR43705:SF1">
    <property type="entry name" value="HYDROXYACYLGLUTATHIONE HYDROLASE GLOB"/>
    <property type="match status" value="1"/>
</dbReference>
<evidence type="ECO:0000313" key="8">
    <source>
        <dbReference type="EMBL" id="MBC8178328.1"/>
    </source>
</evidence>
<protein>
    <recommendedName>
        <fullName evidence="2">hydroxyacylglutathione hydrolase</fullName>
        <ecNumber evidence="2">3.1.2.6</ecNumber>
    </recommendedName>
    <alternativeName>
        <fullName evidence="6">Glyoxalase II</fullName>
    </alternativeName>
</protein>
<dbReference type="SMART" id="SM00849">
    <property type="entry name" value="Lactamase_B"/>
    <property type="match status" value="1"/>
</dbReference>
<feature type="domain" description="Metallo-beta-lactamase" evidence="7">
    <location>
        <begin position="12"/>
        <end position="154"/>
    </location>
</feature>
<dbReference type="Proteomes" id="UP000650524">
    <property type="component" value="Unassembled WGS sequence"/>
</dbReference>
<dbReference type="PANTHER" id="PTHR43705">
    <property type="entry name" value="HYDROXYACYLGLUTATHIONE HYDROLASE"/>
    <property type="match status" value="1"/>
</dbReference>
<keyword evidence="4" id="KW-0378">Hydrolase</keyword>
<evidence type="ECO:0000256" key="2">
    <source>
        <dbReference type="ARBA" id="ARBA00011917"/>
    </source>
</evidence>
<keyword evidence="5" id="KW-0862">Zinc</keyword>
<evidence type="ECO:0000259" key="7">
    <source>
        <dbReference type="SMART" id="SM00849"/>
    </source>
</evidence>
<evidence type="ECO:0000256" key="3">
    <source>
        <dbReference type="ARBA" id="ARBA00022723"/>
    </source>
</evidence>
<dbReference type="InterPro" id="IPR032282">
    <property type="entry name" value="HAGH_C"/>
</dbReference>
<evidence type="ECO:0000256" key="1">
    <source>
        <dbReference type="ARBA" id="ARBA00004963"/>
    </source>
</evidence>
<evidence type="ECO:0000256" key="4">
    <source>
        <dbReference type="ARBA" id="ARBA00022801"/>
    </source>
</evidence>
<dbReference type="EC" id="3.1.2.6" evidence="2"/>
<dbReference type="GO" id="GO:0004416">
    <property type="term" value="F:hydroxyacylglutathione hydrolase activity"/>
    <property type="evidence" value="ECO:0007669"/>
    <property type="project" value="UniProtKB-EC"/>
</dbReference>
<gene>
    <name evidence="8" type="ORF">H8E19_13060</name>
</gene>
<name>A0A8J6T980_9DELT</name>
<dbReference type="Pfam" id="PF16123">
    <property type="entry name" value="HAGH_C"/>
    <property type="match status" value="1"/>
</dbReference>
<evidence type="ECO:0000313" key="9">
    <source>
        <dbReference type="Proteomes" id="UP000650524"/>
    </source>
</evidence>
<keyword evidence="3" id="KW-0479">Metal-binding</keyword>
<proteinExistence type="predicted"/>